<proteinExistence type="predicted"/>
<accession>A0ACA9QNI7</accession>
<organism evidence="1 2">
    <name type="scientific">Cetraspora pellucida</name>
    <dbReference type="NCBI Taxonomy" id="1433469"/>
    <lineage>
        <taxon>Eukaryota</taxon>
        <taxon>Fungi</taxon>
        <taxon>Fungi incertae sedis</taxon>
        <taxon>Mucoromycota</taxon>
        <taxon>Glomeromycotina</taxon>
        <taxon>Glomeromycetes</taxon>
        <taxon>Diversisporales</taxon>
        <taxon>Gigasporaceae</taxon>
        <taxon>Cetraspora</taxon>
    </lineage>
</organism>
<comment type="caution">
    <text evidence="1">The sequence shown here is derived from an EMBL/GenBank/DDBJ whole genome shotgun (WGS) entry which is preliminary data.</text>
</comment>
<reference evidence="1" key="1">
    <citation type="submission" date="2021-06" db="EMBL/GenBank/DDBJ databases">
        <authorList>
            <person name="Kallberg Y."/>
            <person name="Tangrot J."/>
            <person name="Rosling A."/>
        </authorList>
    </citation>
    <scope>NUCLEOTIDE SEQUENCE</scope>
    <source>
        <strain evidence="1">28 12/20/2015</strain>
    </source>
</reference>
<protein>
    <submittedName>
        <fullName evidence="1">10815_t:CDS:1</fullName>
    </submittedName>
</protein>
<dbReference type="Proteomes" id="UP000789366">
    <property type="component" value="Unassembled WGS sequence"/>
</dbReference>
<dbReference type="EMBL" id="CAJVPW010046841">
    <property type="protein sequence ID" value="CAG8758337.1"/>
    <property type="molecule type" value="Genomic_DNA"/>
</dbReference>
<keyword evidence="2" id="KW-1185">Reference proteome</keyword>
<feature type="non-terminal residue" evidence="1">
    <location>
        <position position="1"/>
    </location>
</feature>
<name>A0ACA9QNI7_9GLOM</name>
<gene>
    <name evidence="1" type="ORF">SPELUC_LOCUS14961</name>
</gene>
<evidence type="ECO:0000313" key="1">
    <source>
        <dbReference type="EMBL" id="CAG8758337.1"/>
    </source>
</evidence>
<evidence type="ECO:0000313" key="2">
    <source>
        <dbReference type="Proteomes" id="UP000789366"/>
    </source>
</evidence>
<sequence>AAVPVGAYNNMEDDDILDYRKIRGNLRTTGAEGAIARNGG</sequence>